<dbReference type="Pfam" id="PF00155">
    <property type="entry name" value="Aminotran_1_2"/>
    <property type="match status" value="1"/>
</dbReference>
<name>A0A1I4QFT7_9BACT</name>
<dbReference type="CDD" id="cd00609">
    <property type="entry name" value="AAT_like"/>
    <property type="match status" value="1"/>
</dbReference>
<evidence type="ECO:0000256" key="4">
    <source>
        <dbReference type="ARBA" id="ARBA00022679"/>
    </source>
</evidence>
<keyword evidence="8" id="KW-1185">Reference proteome</keyword>
<reference evidence="7 8" key="1">
    <citation type="submission" date="2016-10" db="EMBL/GenBank/DDBJ databases">
        <authorList>
            <person name="de Groot N.N."/>
        </authorList>
    </citation>
    <scope>NUCLEOTIDE SEQUENCE [LARGE SCALE GENOMIC DNA]</scope>
    <source>
        <strain evidence="7 8">DSM 9990</strain>
    </source>
</reference>
<dbReference type="GO" id="GO:0006520">
    <property type="term" value="P:amino acid metabolic process"/>
    <property type="evidence" value="ECO:0007669"/>
    <property type="project" value="InterPro"/>
</dbReference>
<keyword evidence="4 7" id="KW-0808">Transferase</keyword>
<sequence>MELSKRLARVQPSATLSINAKAQQLRREGVRVVNFAVGEPDFDTPAHVKQAAVQALHFDRTRYTPVSGIPELKQAVCDWIRDFYGLNYSPSSVLVSCGGKHAIYNVLQAILNPGDEVIIPAPYWVSYPEMVALCDGVPVIVDCDFEKDYKLTPALLENAITDKTRLVILNSPSNPTGCYYDRDELVELVAVLNKHPHVTVLSDDIYSHILFNNRKWVNVAMVDETMLPRTVIIQAVSKTYAMTGWRIGFAVGPEEIISAASTVQSQSTSNPCSIAQWAAIAALRGDQTCVARMAEEFENRCQYLVERLRQIPGVKCVEPQGAFYAFPDVSAFYGKKYDGIVVRNSVEMAEYLIDKANVAVVPGSAFGNDRCIRLSFALSWNELEEGLNRIDTALKALR</sequence>
<dbReference type="InterPro" id="IPR015422">
    <property type="entry name" value="PyrdxlP-dep_Trfase_small"/>
</dbReference>
<dbReference type="SUPFAM" id="SSF53383">
    <property type="entry name" value="PLP-dependent transferases"/>
    <property type="match status" value="1"/>
</dbReference>
<evidence type="ECO:0000313" key="7">
    <source>
        <dbReference type="EMBL" id="SFM38961.1"/>
    </source>
</evidence>
<comment type="similarity">
    <text evidence="2">Belongs to the class-I pyridoxal-phosphate-dependent aminotransferase family.</text>
</comment>
<dbReference type="EMBL" id="FOUU01000001">
    <property type="protein sequence ID" value="SFM38961.1"/>
    <property type="molecule type" value="Genomic_DNA"/>
</dbReference>
<comment type="cofactor">
    <cofactor evidence="1">
        <name>pyridoxal 5'-phosphate</name>
        <dbReference type="ChEBI" id="CHEBI:597326"/>
    </cofactor>
</comment>
<organism evidence="7 8">
    <name type="scientific">Thermodesulforhabdus norvegica</name>
    <dbReference type="NCBI Taxonomy" id="39841"/>
    <lineage>
        <taxon>Bacteria</taxon>
        <taxon>Pseudomonadati</taxon>
        <taxon>Thermodesulfobacteriota</taxon>
        <taxon>Syntrophobacteria</taxon>
        <taxon>Syntrophobacterales</taxon>
        <taxon>Thermodesulforhabdaceae</taxon>
        <taxon>Thermodesulforhabdus</taxon>
    </lineage>
</organism>
<dbReference type="AlphaFoldDB" id="A0A1I4QFT7"/>
<dbReference type="Gene3D" id="3.40.640.10">
    <property type="entry name" value="Type I PLP-dependent aspartate aminotransferase-like (Major domain)"/>
    <property type="match status" value="1"/>
</dbReference>
<dbReference type="InterPro" id="IPR015424">
    <property type="entry name" value="PyrdxlP-dep_Trfase"/>
</dbReference>
<dbReference type="PANTHER" id="PTHR46383:SF1">
    <property type="entry name" value="ASPARTATE AMINOTRANSFERASE"/>
    <property type="match status" value="1"/>
</dbReference>
<dbReference type="InterPro" id="IPR004839">
    <property type="entry name" value="Aminotransferase_I/II_large"/>
</dbReference>
<dbReference type="PANTHER" id="PTHR46383">
    <property type="entry name" value="ASPARTATE AMINOTRANSFERASE"/>
    <property type="match status" value="1"/>
</dbReference>
<dbReference type="Proteomes" id="UP000199611">
    <property type="component" value="Unassembled WGS sequence"/>
</dbReference>
<dbReference type="GO" id="GO:0008483">
    <property type="term" value="F:transaminase activity"/>
    <property type="evidence" value="ECO:0007669"/>
    <property type="project" value="UniProtKB-KW"/>
</dbReference>
<dbReference type="RefSeq" id="WP_093392445.1">
    <property type="nucleotide sequence ID" value="NZ_FOUU01000001.1"/>
</dbReference>
<keyword evidence="3 7" id="KW-0032">Aminotransferase</keyword>
<feature type="domain" description="Aminotransferase class I/classII large" evidence="6">
    <location>
        <begin position="32"/>
        <end position="390"/>
    </location>
</feature>
<evidence type="ECO:0000256" key="1">
    <source>
        <dbReference type="ARBA" id="ARBA00001933"/>
    </source>
</evidence>
<dbReference type="InterPro" id="IPR050596">
    <property type="entry name" value="AspAT/PAT-like"/>
</dbReference>
<evidence type="ECO:0000259" key="6">
    <source>
        <dbReference type="Pfam" id="PF00155"/>
    </source>
</evidence>
<dbReference type="Gene3D" id="3.90.1150.10">
    <property type="entry name" value="Aspartate Aminotransferase, domain 1"/>
    <property type="match status" value="1"/>
</dbReference>
<gene>
    <name evidence="7" type="ORF">SAMN05660836_00017</name>
</gene>
<evidence type="ECO:0000256" key="3">
    <source>
        <dbReference type="ARBA" id="ARBA00022576"/>
    </source>
</evidence>
<dbReference type="FunFam" id="3.40.640.10:FF:000033">
    <property type="entry name" value="Aspartate aminotransferase"/>
    <property type="match status" value="1"/>
</dbReference>
<keyword evidence="5" id="KW-0663">Pyridoxal phosphate</keyword>
<proteinExistence type="inferred from homology"/>
<accession>A0A1I4QFT7</accession>
<evidence type="ECO:0000256" key="5">
    <source>
        <dbReference type="ARBA" id="ARBA00022898"/>
    </source>
</evidence>
<dbReference type="GO" id="GO:0030170">
    <property type="term" value="F:pyridoxal phosphate binding"/>
    <property type="evidence" value="ECO:0007669"/>
    <property type="project" value="InterPro"/>
</dbReference>
<dbReference type="OrthoDB" id="9804474at2"/>
<protein>
    <submittedName>
        <fullName evidence="7">L-aspartate aminotransferase apoenzyme</fullName>
    </submittedName>
</protein>
<dbReference type="STRING" id="39841.SAMN05660836_00017"/>
<dbReference type="InterPro" id="IPR015421">
    <property type="entry name" value="PyrdxlP-dep_Trfase_major"/>
</dbReference>
<dbReference type="PRINTS" id="PR00753">
    <property type="entry name" value="ACCSYNTHASE"/>
</dbReference>
<evidence type="ECO:0000313" key="8">
    <source>
        <dbReference type="Proteomes" id="UP000199611"/>
    </source>
</evidence>
<evidence type="ECO:0000256" key="2">
    <source>
        <dbReference type="ARBA" id="ARBA00007441"/>
    </source>
</evidence>